<evidence type="ECO:0000313" key="2">
    <source>
        <dbReference type="MGI" id="MGI:96709"/>
    </source>
</evidence>
<dbReference type="AGR" id="MGI:96709"/>
<proteinExistence type="evidence at transcript level"/>
<dbReference type="AlphaFoldDB" id="Q8CBK4"/>
<reference evidence="1" key="1">
    <citation type="journal article" date="1999" name="Methods Enzymol.">
        <title>High-efficiency full-length cDNA cloning.</title>
        <authorList>
            <person name="Carninci P."/>
            <person name="Hayashizaki Y."/>
        </authorList>
    </citation>
    <scope>NUCLEOTIDE SEQUENCE</scope>
    <source>
        <strain evidence="1">C57BL/6J</strain>
        <tissue evidence="1">Cerebellum</tissue>
    </source>
</reference>
<accession>Q8CBK4</accession>
<reference evidence="1" key="5">
    <citation type="submission" date="2001-07" db="EMBL/GenBank/DDBJ databases">
        <authorList>
            <person name="Adachi J."/>
            <person name="Aizawa K."/>
            <person name="Akimura T."/>
            <person name="Arakawa T."/>
            <person name="Bono H."/>
            <person name="Carninci P."/>
            <person name="Fukuda S."/>
            <person name="Furuno M."/>
            <person name="Hanagaki T."/>
            <person name="Hara A."/>
            <person name="Hashizume W."/>
            <person name="Hayashida K."/>
            <person name="Hayatsu N."/>
            <person name="Hiramoto K."/>
            <person name="Hiraoka T."/>
            <person name="Hirozane T."/>
            <person name="Hori F."/>
            <person name="Imotani K."/>
            <person name="Ishii Y."/>
            <person name="Itoh M."/>
            <person name="Kagawa I."/>
            <person name="Kasukawa T."/>
            <person name="Katoh H."/>
            <person name="Kawai J."/>
            <person name="Kojima Y."/>
            <person name="Kondo S."/>
            <person name="Konno H."/>
            <person name="Kouda M."/>
            <person name="Koya S."/>
            <person name="Kurihara C."/>
            <person name="Matsuyama T."/>
            <person name="Miyazaki A."/>
            <person name="Murata M."/>
            <person name="Nakamura M."/>
            <person name="Nishi K."/>
            <person name="Nomura K."/>
            <person name="Numazaki R."/>
            <person name="Ohno M."/>
            <person name="Ohsato N."/>
            <person name="Okazaki Y."/>
            <person name="Saito R."/>
            <person name="Saitoh H."/>
            <person name="Sakai C."/>
            <person name="Sakai K."/>
            <person name="Sakazume N."/>
            <person name="Sano H."/>
            <person name="Sasaki D."/>
            <person name="Shibata K."/>
            <person name="Shinagawa A."/>
            <person name="Shiraki T."/>
            <person name="Sogabe Y."/>
            <person name="Tagami M."/>
            <person name="Tagawa A."/>
            <person name="Takahashi F."/>
            <person name="Takaku-Akahira S."/>
            <person name="Takeda Y."/>
            <person name="Tanaka T."/>
            <person name="Tomaru A."/>
            <person name="Toya T."/>
            <person name="Yasunishi A."/>
            <person name="Muramatsu M."/>
            <person name="Hayashizaki Y."/>
        </authorList>
    </citation>
    <scope>NUCLEOTIDE SEQUENCE</scope>
    <source>
        <strain evidence="1">C57BL/6J</strain>
        <tissue evidence="1">Cerebellum</tissue>
    </source>
</reference>
<reference evidence="1" key="2">
    <citation type="journal article" date="2000" name="Genome Res.">
        <title>Normalization and subtraction of cap-trapper-selected cDNAs to prepare full-length cDNA libraries for rapid discovery of new genes.</title>
        <authorList>
            <person name="Carninci P."/>
            <person name="Shibata Y."/>
            <person name="Hayatsu N."/>
            <person name="Sugahara Y."/>
            <person name="Shibata K."/>
            <person name="Itoh M."/>
            <person name="Konno H."/>
            <person name="Okazaki Y."/>
            <person name="Muramatsu M."/>
            <person name="Hayashizaki Y."/>
        </authorList>
    </citation>
    <scope>NUCLEOTIDE SEQUENCE</scope>
    <source>
        <strain evidence="1">C57BL/6J</strain>
        <tissue evidence="1">Cerebellum</tissue>
    </source>
</reference>
<reference evidence="1" key="4">
    <citation type="journal article" date="2001" name="Nature">
        <title>Functional annotation of a full-length mouse cDNA collection.</title>
        <authorList>
            <consortium name="The RIKEN Genome Exploration Research Group Phase II Team and the FANTOM Consortium"/>
        </authorList>
    </citation>
    <scope>NUCLEOTIDE SEQUENCE</scope>
    <source>
        <strain evidence="1">C57BL/6J</strain>
        <tissue evidence="1">Cerebellum</tissue>
    </source>
</reference>
<organism evidence="1">
    <name type="scientific">Mus musculus</name>
    <name type="common">Mouse</name>
    <dbReference type="NCBI Taxonomy" id="10090"/>
    <lineage>
        <taxon>Eukaryota</taxon>
        <taxon>Metazoa</taxon>
        <taxon>Chordata</taxon>
        <taxon>Craniata</taxon>
        <taxon>Vertebrata</taxon>
        <taxon>Euteleostomi</taxon>
        <taxon>Mammalia</taxon>
        <taxon>Eutheria</taxon>
        <taxon>Euarchontoglires</taxon>
        <taxon>Glires</taxon>
        <taxon>Rodentia</taxon>
        <taxon>Myomorpha</taxon>
        <taxon>Muroidea</taxon>
        <taxon>Muridae</taxon>
        <taxon>Murinae</taxon>
        <taxon>Mus</taxon>
        <taxon>Mus</taxon>
    </lineage>
</organism>
<dbReference type="EMBL" id="AK035853">
    <property type="protein sequence ID" value="BAC29212.1"/>
    <property type="molecule type" value="mRNA"/>
</dbReference>
<protein>
    <submittedName>
        <fullName evidence="1">Uncharacterized protein</fullName>
    </submittedName>
</protein>
<evidence type="ECO:0000313" key="1">
    <source>
        <dbReference type="EMBL" id="BAC29212.1"/>
    </source>
</evidence>
<gene>
    <name evidence="2" type="primary">Ky</name>
</gene>
<reference evidence="1" key="7">
    <citation type="journal article" date="2005" name="Science">
        <title>The Transcriptional Landscape of the Mammalian Genome.</title>
        <authorList>
            <consortium name="The FANTOM Consortium"/>
            <consortium name="Riken Genome Exploration Research Group and Genome Science Group (Genome Network Project Core Group)"/>
        </authorList>
    </citation>
    <scope>NUCLEOTIDE SEQUENCE</scope>
    <source>
        <strain evidence="1">C57BL/6J</strain>
        <tissue evidence="1">Cerebellum</tissue>
    </source>
</reference>
<reference evidence="1" key="3">
    <citation type="journal article" date="2000" name="Genome Res.">
        <title>RIKEN integrated sequence analysis (RISA) system--384-format sequencing pipeline with 384 multicapillary sequencer.</title>
        <authorList>
            <person name="Shibata K."/>
            <person name="Itoh M."/>
            <person name="Aizawa K."/>
            <person name="Nagaoka S."/>
            <person name="Sasaki N."/>
            <person name="Carninci P."/>
            <person name="Konno H."/>
            <person name="Akiyama J."/>
            <person name="Nishi K."/>
            <person name="Kitsunai T."/>
            <person name="Tashiro H."/>
            <person name="Itoh M."/>
            <person name="Sumi N."/>
            <person name="Ishii Y."/>
            <person name="Nakamura S."/>
            <person name="Hazama M."/>
            <person name="Nishine T."/>
            <person name="Harada A."/>
            <person name="Yamamoto R."/>
            <person name="Matsumoto H."/>
            <person name="Sakaguchi S."/>
            <person name="Ikegami T."/>
            <person name="Kashiwagi K."/>
            <person name="Fujiwake S."/>
            <person name="Inoue K."/>
            <person name="Togawa Y."/>
            <person name="Izawa M."/>
            <person name="Ohara E."/>
            <person name="Watahiki M."/>
            <person name="Yoneda Y."/>
            <person name="Ishikawa T."/>
            <person name="Ozawa K."/>
            <person name="Tanaka T."/>
            <person name="Matsuura S."/>
            <person name="Kawai J."/>
            <person name="Okazaki Y."/>
            <person name="Muramatsu M."/>
            <person name="Inoue Y."/>
            <person name="Kira A."/>
            <person name="Hayashizaki Y."/>
        </authorList>
    </citation>
    <scope>NUCLEOTIDE SEQUENCE</scope>
    <source>
        <strain evidence="1">C57BL/6J</strain>
        <tissue evidence="1">Cerebellum</tissue>
    </source>
</reference>
<name>Q8CBK4_MOUSE</name>
<reference evidence="1" key="8">
    <citation type="journal article" date="2005" name="Science">
        <title>Antisense Transcription in the Mammalian Transcriptome.</title>
        <authorList>
            <consortium name="RIKEN Genome Exploration Research Group and Genome Science Group (Genome Network Project Core Group) and the FANTOM Consortium"/>
        </authorList>
    </citation>
    <scope>NUCLEOTIDE SEQUENCE</scope>
    <source>
        <strain evidence="1">C57BL/6J</strain>
        <tissue evidence="1">Cerebellum</tissue>
    </source>
</reference>
<dbReference type="MGI" id="MGI:96709">
    <property type="gene designation" value="Ky"/>
</dbReference>
<reference evidence="1" key="6">
    <citation type="journal article" date="2002" name="Nature">
        <title>Analysis of the mouse transcriptome based on functional annotation of 60,770 full-length cDNAs.</title>
        <authorList>
            <consortium name="The FANTOM Consortium and the RIKEN Genome Exploration Research Group Phase I and II Team"/>
        </authorList>
    </citation>
    <scope>NUCLEOTIDE SEQUENCE</scope>
    <source>
        <strain evidence="1">C57BL/6J</strain>
        <tissue evidence="1">Cerebellum</tissue>
    </source>
</reference>
<sequence length="119" mass="13422">MGLRIEHLAQKAFPETETLGTGMPVWGRCDHTHYYGNDRLKLIKLSVLPGRPQDGRQGAEGWGVVRQKGAIKLFQLASKVPPAQLDCSLSDCEYFEFSICYIVPRGRTPPGPQRLKRRK</sequence>